<dbReference type="Pfam" id="PF01614">
    <property type="entry name" value="IclR_C"/>
    <property type="match status" value="1"/>
</dbReference>
<name>A0ABP8GDW7_9BURK</name>
<accession>A0ABP8GDW7</accession>
<reference evidence="7" key="1">
    <citation type="journal article" date="2019" name="Int. J. Syst. Evol. Microbiol.">
        <title>The Global Catalogue of Microorganisms (GCM) 10K type strain sequencing project: providing services to taxonomists for standard genome sequencing and annotation.</title>
        <authorList>
            <consortium name="The Broad Institute Genomics Platform"/>
            <consortium name="The Broad Institute Genome Sequencing Center for Infectious Disease"/>
            <person name="Wu L."/>
            <person name="Ma J."/>
        </authorList>
    </citation>
    <scope>NUCLEOTIDE SEQUENCE [LARGE SCALE GENOMIC DNA]</scope>
    <source>
        <strain evidence="7">JCM 17666</strain>
    </source>
</reference>
<dbReference type="SMART" id="SM00346">
    <property type="entry name" value="HTH_ICLR"/>
    <property type="match status" value="1"/>
</dbReference>
<proteinExistence type="predicted"/>
<comment type="caution">
    <text evidence="6">The sequence shown here is derived from an EMBL/GenBank/DDBJ whole genome shotgun (WGS) entry which is preliminary data.</text>
</comment>
<dbReference type="InterPro" id="IPR014757">
    <property type="entry name" value="Tscrpt_reg_IclR_C"/>
</dbReference>
<dbReference type="SUPFAM" id="SSF46785">
    <property type="entry name" value="Winged helix' DNA-binding domain"/>
    <property type="match status" value="1"/>
</dbReference>
<dbReference type="PROSITE" id="PS51077">
    <property type="entry name" value="HTH_ICLR"/>
    <property type="match status" value="1"/>
</dbReference>
<dbReference type="PANTHER" id="PTHR30136:SF24">
    <property type="entry name" value="HTH-TYPE TRANSCRIPTIONAL REPRESSOR ALLR"/>
    <property type="match status" value="1"/>
</dbReference>
<dbReference type="SUPFAM" id="SSF55781">
    <property type="entry name" value="GAF domain-like"/>
    <property type="match status" value="1"/>
</dbReference>
<dbReference type="Gene3D" id="1.10.10.10">
    <property type="entry name" value="Winged helix-like DNA-binding domain superfamily/Winged helix DNA-binding domain"/>
    <property type="match status" value="1"/>
</dbReference>
<dbReference type="InterPro" id="IPR050707">
    <property type="entry name" value="HTH_MetabolicPath_Reg"/>
</dbReference>
<evidence type="ECO:0000313" key="7">
    <source>
        <dbReference type="Proteomes" id="UP001501671"/>
    </source>
</evidence>
<evidence type="ECO:0000313" key="6">
    <source>
        <dbReference type="EMBL" id="GAA4322454.1"/>
    </source>
</evidence>
<dbReference type="EMBL" id="BAABFO010000001">
    <property type="protein sequence ID" value="GAA4322454.1"/>
    <property type="molecule type" value="Genomic_DNA"/>
</dbReference>
<dbReference type="PROSITE" id="PS51078">
    <property type="entry name" value="ICLR_ED"/>
    <property type="match status" value="1"/>
</dbReference>
<evidence type="ECO:0000259" key="5">
    <source>
        <dbReference type="PROSITE" id="PS51078"/>
    </source>
</evidence>
<evidence type="ECO:0000256" key="2">
    <source>
        <dbReference type="ARBA" id="ARBA00023125"/>
    </source>
</evidence>
<feature type="domain" description="IclR-ED" evidence="5">
    <location>
        <begin position="64"/>
        <end position="245"/>
    </location>
</feature>
<evidence type="ECO:0000256" key="1">
    <source>
        <dbReference type="ARBA" id="ARBA00023015"/>
    </source>
</evidence>
<dbReference type="Gene3D" id="3.30.450.40">
    <property type="match status" value="1"/>
</dbReference>
<organism evidence="6 7">
    <name type="scientific">Pigmentiphaga soli</name>
    <dbReference type="NCBI Taxonomy" id="1007095"/>
    <lineage>
        <taxon>Bacteria</taxon>
        <taxon>Pseudomonadati</taxon>
        <taxon>Pseudomonadota</taxon>
        <taxon>Betaproteobacteria</taxon>
        <taxon>Burkholderiales</taxon>
        <taxon>Alcaligenaceae</taxon>
        <taxon>Pigmentiphaga</taxon>
    </lineage>
</organism>
<dbReference type="InterPro" id="IPR036388">
    <property type="entry name" value="WH-like_DNA-bd_sf"/>
</dbReference>
<evidence type="ECO:0000259" key="4">
    <source>
        <dbReference type="PROSITE" id="PS51077"/>
    </source>
</evidence>
<sequence length="254" mass="27727">MDKTAAKALRAFEHMCRIEKPIGVSALAAKLEITKSNAHRILGTLVGTGYVQQLENGEYFPTLKVWELGSMLLSRLDFVQIAKPHLKRLNDATGEQVYLASMSSGAVVYLDVFASKHPIRTYASIGSTAPLHCTASGKVLLAYNPAFADEYLAAPLKKFTGRTVTRITEARKLLDDIRRKGFAINDGEWHDGVCGAAAPIHTAFREGVAAIGISALKERTPRAKLNRFAEEVAQASERISRELGYRPSLQQASG</sequence>
<gene>
    <name evidence="6" type="ORF">GCM10023144_02440</name>
</gene>
<keyword evidence="7" id="KW-1185">Reference proteome</keyword>
<dbReference type="Proteomes" id="UP001501671">
    <property type="component" value="Unassembled WGS sequence"/>
</dbReference>
<dbReference type="PANTHER" id="PTHR30136">
    <property type="entry name" value="HELIX-TURN-HELIX TRANSCRIPTIONAL REGULATOR, ICLR FAMILY"/>
    <property type="match status" value="1"/>
</dbReference>
<dbReference type="InterPro" id="IPR036390">
    <property type="entry name" value="WH_DNA-bd_sf"/>
</dbReference>
<protein>
    <submittedName>
        <fullName evidence="6">IclR family transcriptional regulator</fullName>
    </submittedName>
</protein>
<dbReference type="InterPro" id="IPR005471">
    <property type="entry name" value="Tscrpt_reg_IclR_N"/>
</dbReference>
<dbReference type="InterPro" id="IPR029016">
    <property type="entry name" value="GAF-like_dom_sf"/>
</dbReference>
<dbReference type="RefSeq" id="WP_345245493.1">
    <property type="nucleotide sequence ID" value="NZ_BAABFO010000001.1"/>
</dbReference>
<keyword evidence="2" id="KW-0238">DNA-binding</keyword>
<feature type="domain" description="HTH iclR-type" evidence="4">
    <location>
        <begin position="2"/>
        <end position="70"/>
    </location>
</feature>
<keyword evidence="1" id="KW-0805">Transcription regulation</keyword>
<dbReference type="Pfam" id="PF09339">
    <property type="entry name" value="HTH_IclR"/>
    <property type="match status" value="1"/>
</dbReference>
<keyword evidence="3" id="KW-0804">Transcription</keyword>
<evidence type="ECO:0000256" key="3">
    <source>
        <dbReference type="ARBA" id="ARBA00023163"/>
    </source>
</evidence>